<dbReference type="SMART" id="SM00448">
    <property type="entry name" value="REC"/>
    <property type="match status" value="2"/>
</dbReference>
<dbReference type="Proteomes" id="UP000640485">
    <property type="component" value="Unassembled WGS sequence"/>
</dbReference>
<dbReference type="GO" id="GO:0005886">
    <property type="term" value="C:plasma membrane"/>
    <property type="evidence" value="ECO:0007669"/>
    <property type="project" value="TreeGrafter"/>
</dbReference>
<accession>A0A934SDS8</accession>
<dbReference type="PROSITE" id="PS50110">
    <property type="entry name" value="RESPONSE_REGULATORY"/>
    <property type="match status" value="2"/>
</dbReference>
<dbReference type="InterPro" id="IPR001789">
    <property type="entry name" value="Sig_transdc_resp-reg_receiver"/>
</dbReference>
<gene>
    <name evidence="6" type="ORF">JJJ17_06205</name>
</gene>
<keyword evidence="7" id="KW-1185">Reference proteome</keyword>
<dbReference type="InterPro" id="IPR029787">
    <property type="entry name" value="Nucleotide_cyclase"/>
</dbReference>
<evidence type="ECO:0000313" key="6">
    <source>
        <dbReference type="EMBL" id="MBK4215514.1"/>
    </source>
</evidence>
<evidence type="ECO:0000256" key="3">
    <source>
        <dbReference type="PROSITE-ProRule" id="PRU00169"/>
    </source>
</evidence>
<dbReference type="PANTHER" id="PTHR45138">
    <property type="entry name" value="REGULATORY COMPONENTS OF SENSORY TRANSDUCTION SYSTEM"/>
    <property type="match status" value="1"/>
</dbReference>
<dbReference type="EC" id="2.7.7.65" evidence="1"/>
<sequence>MTARILVADGVATSRIMLKVRLTSACYEVEAVSSCTQLVASVESNRPDLILLGSGLDDRDLVTLCRAIAQEWPQMTVLALADGETRIQALQAGATATLPPSVDEPMLLARIRCLLRDAETGQATGLAMAEMAAPFDNAPGGEVTLVADSPARAMRWRHLLQGRLGCSFAIRNPEEALSAAASGLPSDLYVIAADIGGRGDGLRLLSELRSRSGSRDAAFVVATEPHRDEMAAIALDLGAGEVLPIDLSELGNVEMAALTLRNQLARKRRSDHRRAEAQRTLIWAMTDPLTGLFNRRYALPRIAEIAAEAMRQDHLFAVLALDLDHFKAVNDRHGHAAGDAVLCDIARRLETVVADRGLTARLGGEEFLVILPRTGEHEAYRMAEEIRRAVEMRSTLLPRLSGGGMVSVTLSVGLAVSDPGLHVGSPESLADISLERADRALIAAKTRGRNRVMLAAFQATH</sequence>
<feature type="domain" description="Response regulatory" evidence="4">
    <location>
        <begin position="4"/>
        <end position="115"/>
    </location>
</feature>
<feature type="domain" description="GGDEF" evidence="5">
    <location>
        <begin position="314"/>
        <end position="457"/>
    </location>
</feature>
<dbReference type="RefSeq" id="WP_200684535.1">
    <property type="nucleotide sequence ID" value="NZ_JAEPRQ010000001.1"/>
</dbReference>
<comment type="caution">
    <text evidence="3">Lacks conserved residue(s) required for the propagation of feature annotation.</text>
</comment>
<name>A0A934SDS8_9RHOB</name>
<evidence type="ECO:0000259" key="5">
    <source>
        <dbReference type="PROSITE" id="PS50887"/>
    </source>
</evidence>
<dbReference type="CDD" id="cd01949">
    <property type="entry name" value="GGDEF"/>
    <property type="match status" value="1"/>
</dbReference>
<protein>
    <recommendedName>
        <fullName evidence="1">diguanylate cyclase</fullName>
        <ecNumber evidence="1">2.7.7.65</ecNumber>
    </recommendedName>
</protein>
<dbReference type="NCBIfam" id="TIGR00254">
    <property type="entry name" value="GGDEF"/>
    <property type="match status" value="1"/>
</dbReference>
<dbReference type="EMBL" id="JAEPRQ010000001">
    <property type="protein sequence ID" value="MBK4215514.1"/>
    <property type="molecule type" value="Genomic_DNA"/>
</dbReference>
<dbReference type="GO" id="GO:0043709">
    <property type="term" value="P:cell adhesion involved in single-species biofilm formation"/>
    <property type="evidence" value="ECO:0007669"/>
    <property type="project" value="TreeGrafter"/>
</dbReference>
<dbReference type="GO" id="GO:0000160">
    <property type="term" value="P:phosphorelay signal transduction system"/>
    <property type="evidence" value="ECO:0007669"/>
    <property type="project" value="InterPro"/>
</dbReference>
<dbReference type="InterPro" id="IPR011006">
    <property type="entry name" value="CheY-like_superfamily"/>
</dbReference>
<dbReference type="Pfam" id="PF00990">
    <property type="entry name" value="GGDEF"/>
    <property type="match status" value="1"/>
</dbReference>
<evidence type="ECO:0000256" key="1">
    <source>
        <dbReference type="ARBA" id="ARBA00012528"/>
    </source>
</evidence>
<comment type="caution">
    <text evidence="6">The sequence shown here is derived from an EMBL/GenBank/DDBJ whole genome shotgun (WGS) entry which is preliminary data.</text>
</comment>
<dbReference type="GO" id="GO:0052621">
    <property type="term" value="F:diguanylate cyclase activity"/>
    <property type="evidence" value="ECO:0007669"/>
    <property type="project" value="UniProtKB-EC"/>
</dbReference>
<dbReference type="InterPro" id="IPR000160">
    <property type="entry name" value="GGDEF_dom"/>
</dbReference>
<dbReference type="PANTHER" id="PTHR45138:SF9">
    <property type="entry name" value="DIGUANYLATE CYCLASE DGCM-RELATED"/>
    <property type="match status" value="1"/>
</dbReference>
<dbReference type="FunFam" id="3.30.70.270:FF:000001">
    <property type="entry name" value="Diguanylate cyclase domain protein"/>
    <property type="match status" value="1"/>
</dbReference>
<evidence type="ECO:0000256" key="2">
    <source>
        <dbReference type="ARBA" id="ARBA00034247"/>
    </source>
</evidence>
<dbReference type="AlphaFoldDB" id="A0A934SDS8"/>
<dbReference type="SUPFAM" id="SSF52172">
    <property type="entry name" value="CheY-like"/>
    <property type="match status" value="2"/>
</dbReference>
<dbReference type="Gene3D" id="3.40.50.2300">
    <property type="match status" value="1"/>
</dbReference>
<comment type="catalytic activity">
    <reaction evidence="2">
        <text>2 GTP = 3',3'-c-di-GMP + 2 diphosphate</text>
        <dbReference type="Rhea" id="RHEA:24898"/>
        <dbReference type="ChEBI" id="CHEBI:33019"/>
        <dbReference type="ChEBI" id="CHEBI:37565"/>
        <dbReference type="ChEBI" id="CHEBI:58805"/>
        <dbReference type="EC" id="2.7.7.65"/>
    </reaction>
</comment>
<dbReference type="SMART" id="SM00267">
    <property type="entry name" value="GGDEF"/>
    <property type="match status" value="1"/>
</dbReference>
<proteinExistence type="predicted"/>
<dbReference type="Pfam" id="PF00072">
    <property type="entry name" value="Response_reg"/>
    <property type="match status" value="1"/>
</dbReference>
<evidence type="ECO:0000313" key="7">
    <source>
        <dbReference type="Proteomes" id="UP000640485"/>
    </source>
</evidence>
<dbReference type="SUPFAM" id="SSF55073">
    <property type="entry name" value="Nucleotide cyclase"/>
    <property type="match status" value="1"/>
</dbReference>
<feature type="domain" description="Response regulatory" evidence="4">
    <location>
        <begin position="142"/>
        <end position="260"/>
    </location>
</feature>
<evidence type="ECO:0000259" key="4">
    <source>
        <dbReference type="PROSITE" id="PS50110"/>
    </source>
</evidence>
<reference evidence="6" key="1">
    <citation type="submission" date="2021-01" db="EMBL/GenBank/DDBJ databases">
        <title>Paracoccus amoyensis sp. nov., isolated from the surface seawater along the coast of Xiamen Island, China.</title>
        <authorList>
            <person name="Lyu L."/>
        </authorList>
    </citation>
    <scope>NUCLEOTIDE SEQUENCE</scope>
    <source>
        <strain evidence="6">MJ17</strain>
    </source>
</reference>
<organism evidence="6 7">
    <name type="scientific">Paracoccus caeni</name>
    <dbReference type="NCBI Taxonomy" id="657651"/>
    <lineage>
        <taxon>Bacteria</taxon>
        <taxon>Pseudomonadati</taxon>
        <taxon>Pseudomonadota</taxon>
        <taxon>Alphaproteobacteria</taxon>
        <taxon>Rhodobacterales</taxon>
        <taxon>Paracoccaceae</taxon>
        <taxon>Paracoccus</taxon>
    </lineage>
</organism>
<dbReference type="InterPro" id="IPR043128">
    <property type="entry name" value="Rev_trsase/Diguanyl_cyclase"/>
</dbReference>
<dbReference type="Gene3D" id="3.30.70.270">
    <property type="match status" value="1"/>
</dbReference>
<dbReference type="PROSITE" id="PS50887">
    <property type="entry name" value="GGDEF"/>
    <property type="match status" value="1"/>
</dbReference>
<dbReference type="InterPro" id="IPR050469">
    <property type="entry name" value="Diguanylate_Cyclase"/>
</dbReference>
<dbReference type="GO" id="GO:1902201">
    <property type="term" value="P:negative regulation of bacterial-type flagellum-dependent cell motility"/>
    <property type="evidence" value="ECO:0007669"/>
    <property type="project" value="TreeGrafter"/>
</dbReference>